<evidence type="ECO:0000313" key="2">
    <source>
        <dbReference type="EMBL" id="KAK8891243.1"/>
    </source>
</evidence>
<comment type="caution">
    <text evidence="2">The sequence shown here is derived from an EMBL/GenBank/DDBJ whole genome shotgun (WGS) entry which is preliminary data.</text>
</comment>
<protein>
    <submittedName>
        <fullName evidence="2">Uncharacterized protein</fullName>
    </submittedName>
</protein>
<keyword evidence="3" id="KW-1185">Reference proteome</keyword>
<evidence type="ECO:0000256" key="1">
    <source>
        <dbReference type="SAM" id="Phobius"/>
    </source>
</evidence>
<keyword evidence="1" id="KW-0812">Transmembrane</keyword>
<evidence type="ECO:0000313" key="3">
    <source>
        <dbReference type="Proteomes" id="UP001470230"/>
    </source>
</evidence>
<dbReference type="Proteomes" id="UP001470230">
    <property type="component" value="Unassembled WGS sequence"/>
</dbReference>
<gene>
    <name evidence="2" type="ORF">M9Y10_028450</name>
</gene>
<keyword evidence="1" id="KW-0472">Membrane</keyword>
<reference evidence="2 3" key="1">
    <citation type="submission" date="2024-04" db="EMBL/GenBank/DDBJ databases">
        <title>Tritrichomonas musculus Genome.</title>
        <authorList>
            <person name="Alves-Ferreira E."/>
            <person name="Grigg M."/>
            <person name="Lorenzi H."/>
            <person name="Galac M."/>
        </authorList>
    </citation>
    <scope>NUCLEOTIDE SEQUENCE [LARGE SCALE GENOMIC DNA]</scope>
    <source>
        <strain evidence="2 3">EAF2021</strain>
    </source>
</reference>
<proteinExistence type="predicted"/>
<accession>A0ABR2KKB3</accession>
<dbReference type="EMBL" id="JAPFFF010000004">
    <property type="protein sequence ID" value="KAK8891243.1"/>
    <property type="molecule type" value="Genomic_DNA"/>
</dbReference>
<keyword evidence="1" id="KW-1133">Transmembrane helix</keyword>
<name>A0ABR2KKB3_9EUKA</name>
<organism evidence="2 3">
    <name type="scientific">Tritrichomonas musculus</name>
    <dbReference type="NCBI Taxonomy" id="1915356"/>
    <lineage>
        <taxon>Eukaryota</taxon>
        <taxon>Metamonada</taxon>
        <taxon>Parabasalia</taxon>
        <taxon>Tritrichomonadida</taxon>
        <taxon>Tritrichomonadidae</taxon>
        <taxon>Tritrichomonas</taxon>
    </lineage>
</organism>
<feature type="transmembrane region" description="Helical" evidence="1">
    <location>
        <begin position="15"/>
        <end position="35"/>
    </location>
</feature>
<sequence length="348" mass="40537">MNHIKIKRKGKRLKCLALIFIVLSLICLILISNFGKFFINQIEMTSYEVPSNDENSSIAIPAKNSNTLKVKSNHSITFVFTPFSSSFNYLNRLYNITVRSWINSFPNSTFFIFGNKINYNDMNKIISRFTNNYEFITDIEEDEIGLMYVDDIFIKSIEKAKTDLICFIMQDTALVPDVSNKVNFLYEYFSQKKTQFAVLGRRCVSSYPPNGNTSYNLFMEELKNFDQLRNINAILNADYSNDFILFSLNNNKLDFSDIPPFLFGLYAWDTWIPGWMNEKIPIISLGNECSSYHIQHSKTMVSKIKVASNYELSQIHPKENLVYSDLKFHITNNTLYDEFHPIVSFEKR</sequence>